<feature type="repeat" description="HEAT" evidence="3">
    <location>
        <begin position="1598"/>
        <end position="1632"/>
    </location>
</feature>
<keyword evidence="1" id="KW-0677">Repeat</keyword>
<evidence type="ECO:0000256" key="4">
    <source>
        <dbReference type="SAM" id="Coils"/>
    </source>
</evidence>
<feature type="repeat" description="HEAT" evidence="3">
    <location>
        <begin position="1222"/>
        <end position="1254"/>
    </location>
</feature>
<evidence type="ECO:0000313" key="6">
    <source>
        <dbReference type="EMBL" id="CAK9046879.1"/>
    </source>
</evidence>
<dbReference type="Gene3D" id="1.25.10.10">
    <property type="entry name" value="Leucine-rich Repeat Variant"/>
    <property type="match status" value="8"/>
</dbReference>
<dbReference type="PROSITE" id="PS50077">
    <property type="entry name" value="HEAT_REPEAT"/>
    <property type="match status" value="5"/>
</dbReference>
<dbReference type="EMBL" id="CAXAMN010015903">
    <property type="protein sequence ID" value="CAK9046879.1"/>
    <property type="molecule type" value="Genomic_DNA"/>
</dbReference>
<dbReference type="PANTHER" id="PTHR12697:SF5">
    <property type="entry name" value="DEOXYHYPUSINE HYDROXYLASE"/>
    <property type="match status" value="1"/>
</dbReference>
<evidence type="ECO:0000256" key="2">
    <source>
        <dbReference type="ARBA" id="ARBA00045876"/>
    </source>
</evidence>
<gene>
    <name evidence="6" type="ORF">CCMP2556_LOCUS24340</name>
</gene>
<dbReference type="SMART" id="SM00185">
    <property type="entry name" value="ARM"/>
    <property type="match status" value="8"/>
</dbReference>
<dbReference type="PANTHER" id="PTHR12697">
    <property type="entry name" value="PBS LYASE HEAT-LIKE PROTEIN"/>
    <property type="match status" value="1"/>
</dbReference>
<feature type="repeat" description="HEAT" evidence="3">
    <location>
        <begin position="1736"/>
        <end position="1769"/>
    </location>
</feature>
<dbReference type="InterPro" id="IPR000225">
    <property type="entry name" value="Armadillo"/>
</dbReference>
<dbReference type="InterPro" id="IPR004155">
    <property type="entry name" value="PBS_lyase_HEAT"/>
</dbReference>
<dbReference type="Pfam" id="PF13646">
    <property type="entry name" value="HEAT_2"/>
    <property type="match status" value="4"/>
</dbReference>
<dbReference type="Proteomes" id="UP001642484">
    <property type="component" value="Unassembled WGS sequence"/>
</dbReference>
<dbReference type="Pfam" id="PF02985">
    <property type="entry name" value="HEAT"/>
    <property type="match status" value="2"/>
</dbReference>
<evidence type="ECO:0000313" key="7">
    <source>
        <dbReference type="Proteomes" id="UP001642484"/>
    </source>
</evidence>
<organism evidence="6 7">
    <name type="scientific">Durusdinium trenchii</name>
    <dbReference type="NCBI Taxonomy" id="1381693"/>
    <lineage>
        <taxon>Eukaryota</taxon>
        <taxon>Sar</taxon>
        <taxon>Alveolata</taxon>
        <taxon>Dinophyceae</taxon>
        <taxon>Suessiales</taxon>
        <taxon>Symbiodiniaceae</taxon>
        <taxon>Durusdinium</taxon>
    </lineage>
</organism>
<accession>A0ABP0M7Y5</accession>
<dbReference type="InterPro" id="IPR016024">
    <property type="entry name" value="ARM-type_fold"/>
</dbReference>
<dbReference type="InterPro" id="IPR011989">
    <property type="entry name" value="ARM-like"/>
</dbReference>
<dbReference type="InterPro" id="IPR000357">
    <property type="entry name" value="HEAT"/>
</dbReference>
<comment type="function">
    <text evidence="2">Catalyzes the hydroxylation of the N(6)-(4-aminobutyl)-L-lysine intermediate produced by deoxyhypusine synthase/DHPS on a critical lysine of the eukaryotic translation initiation factor 5A/eIF-5A. This is the second step of the post-translational modification of that lysine into an unusual amino acid residue named hypusine. Hypusination is unique to mature eIF-5A factor and is essential for its function.</text>
</comment>
<dbReference type="SMART" id="SM00567">
    <property type="entry name" value="EZ_HEAT"/>
    <property type="match status" value="20"/>
</dbReference>
<feature type="repeat" description="HEAT" evidence="3">
    <location>
        <begin position="1506"/>
        <end position="1544"/>
    </location>
</feature>
<protein>
    <submittedName>
        <fullName evidence="6">Uncharacterized protein</fullName>
    </submittedName>
</protein>
<feature type="region of interest" description="Disordered" evidence="5">
    <location>
        <begin position="313"/>
        <end position="341"/>
    </location>
</feature>
<dbReference type="Pfam" id="PF03130">
    <property type="entry name" value="HEAT_PBS"/>
    <property type="match status" value="2"/>
</dbReference>
<keyword evidence="7" id="KW-1185">Reference proteome</keyword>
<evidence type="ECO:0000256" key="5">
    <source>
        <dbReference type="SAM" id="MobiDB-lite"/>
    </source>
</evidence>
<feature type="coiled-coil region" evidence="4">
    <location>
        <begin position="1248"/>
        <end position="1279"/>
    </location>
</feature>
<proteinExistence type="predicted"/>
<dbReference type="InterPro" id="IPR021133">
    <property type="entry name" value="HEAT_type_2"/>
</dbReference>
<comment type="caution">
    <text evidence="6">The sequence shown here is derived from an EMBL/GenBank/DDBJ whole genome shotgun (WGS) entry which is preliminary data.</text>
</comment>
<evidence type="ECO:0000256" key="3">
    <source>
        <dbReference type="PROSITE-ProRule" id="PRU00103"/>
    </source>
</evidence>
<feature type="repeat" description="HEAT" evidence="3">
    <location>
        <begin position="1189"/>
        <end position="1223"/>
    </location>
</feature>
<keyword evidence="4" id="KW-0175">Coiled coil</keyword>
<sequence length="1769" mass="192607">MSSWYVVLIANDGDLKNAVGDAKLVEKALLNCGLCKKEQLWPIYDQPGDVIKETLEHVGNQVPKGGYLFVWYSGHALGHDVEGAGGFKGTLIVPKVEEADSLDENNEVVDKASCVWLEDTLFGIFARHELRLWAVVAACRGSKAEFERGRKKDGHHGKIVLEEPEYANNLQLVSDQKRTRFAFLYSMPFGQNMWDNSIFAKCFCYNLERLGRPQDLEALQKLVKDDSELLSFGEVNMLGAVSALKLVAIYLHQLADGEIYDDASYEDVRLLAWDIIQSLNECAPDFGRLKDQIWLLSCRSLEEVKDVLVNHQAASPSTGGYPSRPSDWKPNDEDRSDEEYELNQDPGVVLNLPDDVVAAISNALSMAQSKEDGKLCRLIFKCKQMLGGYFTIKKLKQDKLEDISEQTQQKYFFKSSGAIAPTLEDAEEMDEMLREQCEKICMVPEDLDVIREQIRTYVGKSSFWVIVVSPKPLKAQSLLQILEDFVRRRKGSCFGWLSADAPREVPHFAAPGFEKLIDLVEGLGGAVEVPSLVPLKGSFFKDLAMQLMKKQGEATEGWQLRVVSNYRDVGEDQWLNSQQKVDFHVVRCFNWVTAHWKKPELLEHLLRFAAAESTGPEGLRATESVEELVRPRSQVLCTLGCLLHAIQDDPTRLALSIDTIIQVLCSTAEPEDVLKKLVLEVYRLGRSRSPDSTPPVPAPAPARGTGRWCWSHSSFAVLGQRVGMNPLRWSVRMTVKELAEDLGNYLLMEPRGVTILFEETEESYRDQLEAVGKLQDLIRKESNSALSAASLPTLQALESLLCKGAVPHLMKALQDGDHDVRSCAGKALGQMGSAALEALPELLNALVKEQAYHGGDGRSYASEALGKMGFAAAEPVLKLLKVDESERESRKRKGDDGFTRVVFGGDWPVRVRVADALGHMGRAQVELLPPLLEALQETEYDDLAFSRLVEVVRKIEFFEHEIVPKLLNLLDDAKFHVYESARDALSAMGPAAFEAVPRLLEKMHNNNPHDQLAAEVCLREIASSAIQVVLQVQSALSKPEVFGHSVAKVLSHMSNSGAEALLQLLTASDRVFFGPMRSYLQRILGLHQPDRAAKILKVFEHHELDVFVNTAAVLSKLGPLPAQVVPRLLQSLKETDSEVRRNAAIALEATEPTDEIVQALLKALEDGNTGVRSNAVKTLGKMGPAAAEAVPKLLQALHDNDSAVRCSAAKALANMNDVASEAVPDLLQALEDGDREVRRSAAESLGKMDLAVEALPQLLKALENEEDEVRSSVARALGNMRSAAAEAVPHVVKTLRDEACPVRCAAAEALGNMCSAEAVPELLKVLEEAITSESTSMQRSTIYALDRLNALPALPSQPLAKLLATKTSFRGFRSEDVPWLVKALEHRGTTLRKDAAEAFGSIKPATSKAVPHLCKALGDPEGDVRCSAAKSLGEMGPVAAEAAPKLLEALHDYRVDVFSAALGALRQIGSLPSRAVPMLLEALDARHPAVRSGAVQALVQMGPAEGIPQLLQALDDEDFNVRQAAAEALSQMSSSTQLQEALQKPETFVQRRAADELAGLGGPVVSHLLKALEDEQNAVRRGAAAELLGKMGAAAAEVVPKLLKALEDPDVGVRSRAATALGQIGPAAAEAVPHLLEVLRDTDRLVRSHAAWALGQIGPAAAEAVPALLRTLPEDPDLVVRCNVARALGQIGPAAAEAVPQLLKALEGSDADIELCRLRSSAAEALGQMGPAAAQAVPQLIKSLADEAGILRATAAQALGNIGSCLEKR</sequence>
<evidence type="ECO:0000256" key="1">
    <source>
        <dbReference type="ARBA" id="ARBA00022737"/>
    </source>
</evidence>
<name>A0ABP0M7Y5_9DINO</name>
<reference evidence="6 7" key="1">
    <citation type="submission" date="2024-02" db="EMBL/GenBank/DDBJ databases">
        <authorList>
            <person name="Chen Y."/>
            <person name="Shah S."/>
            <person name="Dougan E. K."/>
            <person name="Thang M."/>
            <person name="Chan C."/>
        </authorList>
    </citation>
    <scope>NUCLEOTIDE SEQUENCE [LARGE SCALE GENOMIC DNA]</scope>
</reference>
<dbReference type="SUPFAM" id="SSF48371">
    <property type="entry name" value="ARM repeat"/>
    <property type="match status" value="3"/>
</dbReference>